<dbReference type="AlphaFoldDB" id="A0A1Y3YT90"/>
<evidence type="ECO:0000256" key="3">
    <source>
        <dbReference type="ARBA" id="ARBA00022729"/>
    </source>
</evidence>
<protein>
    <submittedName>
        <fullName evidence="8">RagB/SusD family nutrient uptake outer membrane protein</fullName>
    </submittedName>
</protein>
<dbReference type="InterPro" id="IPR012944">
    <property type="entry name" value="SusD_RagB_dom"/>
</dbReference>
<dbReference type="RefSeq" id="WP_087426138.1">
    <property type="nucleotide sequence ID" value="NZ_CAMMFP010000014.1"/>
</dbReference>
<keyword evidence="4" id="KW-0472">Membrane</keyword>
<dbReference type="Pfam" id="PF14322">
    <property type="entry name" value="SusD-like_3"/>
    <property type="match status" value="1"/>
</dbReference>
<reference evidence="9" key="1">
    <citation type="submission" date="2017-04" db="EMBL/GenBank/DDBJ databases">
        <title>Function of individual gut microbiota members based on whole genome sequencing of pure cultures obtained from chicken caecum.</title>
        <authorList>
            <person name="Medvecky M."/>
            <person name="Cejkova D."/>
            <person name="Polansky O."/>
            <person name="Karasova D."/>
            <person name="Kubasova T."/>
            <person name="Cizek A."/>
            <person name="Rychlik I."/>
        </authorList>
    </citation>
    <scope>NUCLEOTIDE SEQUENCE [LARGE SCALE GENOMIC DNA]</scope>
    <source>
        <strain evidence="9">An43</strain>
    </source>
</reference>
<dbReference type="InterPro" id="IPR011990">
    <property type="entry name" value="TPR-like_helical_dom_sf"/>
</dbReference>
<sequence>MKKLIYLTAITGSLLLTTSCVDLTQEPESFITEEQYWTAIDQASLQKAADALYSDLWQGNYGFNSRLQRLNVCADDITYRAAKANNELAYYGRLTPNLTANDADFSTTWTLFYKVISSSNKIIKGTTIPTTEEEAKAFKEILGEAYFMRGLSYFYLTRLYGDVPLLMENDEITITMPRTAVAEIYDKAIVPSLKTAAEWLPNKGRSNNSTPSKWAAKACLADVYMTMAGWPLNKGTEYYGLAATEAKDIIDNANTAGLKLTTEYSDLWLEANKTKSNEVMFALQHSSKHKIASNYGKSYYPSDYAPNAGWSDYYGDEDFFLSYPEDARKDWNYMTEWPVKSGKKDPDGKDILKTIPYTESADKLPAISKYYNYDEGDPGKSAQANGITCIYRYAEVLLMYAEASTRATNTVNTDALNAIQEVQKRADYPDRGIALTTTTDAATFLTAVSNERGWEFFAEMKRWFELVRLEKVKDVRAEEWNASLFNSNHHYYFPVPYQQIDLAGWTNNAGY</sequence>
<evidence type="ECO:0000259" key="7">
    <source>
        <dbReference type="Pfam" id="PF14322"/>
    </source>
</evidence>
<evidence type="ECO:0000313" key="8">
    <source>
        <dbReference type="EMBL" id="OUO01074.1"/>
    </source>
</evidence>
<keyword evidence="3" id="KW-0732">Signal</keyword>
<evidence type="ECO:0000256" key="4">
    <source>
        <dbReference type="ARBA" id="ARBA00023136"/>
    </source>
</evidence>
<dbReference type="Proteomes" id="UP000195386">
    <property type="component" value="Unassembled WGS sequence"/>
</dbReference>
<gene>
    <name evidence="8" type="ORF">B5F97_09630</name>
</gene>
<name>A0A1Y3YT90_9BACE</name>
<evidence type="ECO:0000256" key="5">
    <source>
        <dbReference type="ARBA" id="ARBA00023237"/>
    </source>
</evidence>
<dbReference type="Gene3D" id="1.25.40.390">
    <property type="match status" value="1"/>
</dbReference>
<feature type="domain" description="SusD-like N-terminal" evidence="7">
    <location>
        <begin position="95"/>
        <end position="225"/>
    </location>
</feature>
<dbReference type="GO" id="GO:0009279">
    <property type="term" value="C:cell outer membrane"/>
    <property type="evidence" value="ECO:0007669"/>
    <property type="project" value="UniProtKB-SubCell"/>
</dbReference>
<comment type="similarity">
    <text evidence="2">Belongs to the SusD family.</text>
</comment>
<proteinExistence type="inferred from homology"/>
<feature type="domain" description="RagB/SusD" evidence="6">
    <location>
        <begin position="362"/>
        <end position="501"/>
    </location>
</feature>
<comment type="subcellular location">
    <subcellularLocation>
        <location evidence="1">Cell outer membrane</location>
    </subcellularLocation>
</comment>
<dbReference type="SUPFAM" id="SSF48452">
    <property type="entry name" value="TPR-like"/>
    <property type="match status" value="1"/>
</dbReference>
<accession>A0A1Y3YT90</accession>
<evidence type="ECO:0000313" key="9">
    <source>
        <dbReference type="Proteomes" id="UP000195386"/>
    </source>
</evidence>
<dbReference type="Pfam" id="PF07980">
    <property type="entry name" value="SusD_RagB"/>
    <property type="match status" value="1"/>
</dbReference>
<evidence type="ECO:0000259" key="6">
    <source>
        <dbReference type="Pfam" id="PF07980"/>
    </source>
</evidence>
<organism evidence="8 9">
    <name type="scientific">Bacteroides clarus</name>
    <dbReference type="NCBI Taxonomy" id="626929"/>
    <lineage>
        <taxon>Bacteria</taxon>
        <taxon>Pseudomonadati</taxon>
        <taxon>Bacteroidota</taxon>
        <taxon>Bacteroidia</taxon>
        <taxon>Bacteroidales</taxon>
        <taxon>Bacteroidaceae</taxon>
        <taxon>Bacteroides</taxon>
    </lineage>
</organism>
<keyword evidence="5" id="KW-0998">Cell outer membrane</keyword>
<dbReference type="InterPro" id="IPR033985">
    <property type="entry name" value="SusD-like_N"/>
</dbReference>
<comment type="caution">
    <text evidence="8">The sequence shown here is derived from an EMBL/GenBank/DDBJ whole genome shotgun (WGS) entry which is preliminary data.</text>
</comment>
<evidence type="ECO:0000256" key="1">
    <source>
        <dbReference type="ARBA" id="ARBA00004442"/>
    </source>
</evidence>
<dbReference type="EMBL" id="NFII01000007">
    <property type="protein sequence ID" value="OUO01074.1"/>
    <property type="molecule type" value="Genomic_DNA"/>
</dbReference>
<evidence type="ECO:0000256" key="2">
    <source>
        <dbReference type="ARBA" id="ARBA00006275"/>
    </source>
</evidence>
<dbReference type="PROSITE" id="PS51257">
    <property type="entry name" value="PROKAR_LIPOPROTEIN"/>
    <property type="match status" value="1"/>
</dbReference>